<comment type="caution">
    <text evidence="1">The sequence shown here is derived from an EMBL/GenBank/DDBJ whole genome shotgun (WGS) entry which is preliminary data.</text>
</comment>
<dbReference type="AlphaFoldDB" id="A0A916U3G9"/>
<evidence type="ECO:0000313" key="2">
    <source>
        <dbReference type="Proteomes" id="UP000637423"/>
    </source>
</evidence>
<dbReference type="Proteomes" id="UP000637423">
    <property type="component" value="Unassembled WGS sequence"/>
</dbReference>
<sequence length="79" mass="8885">MKANNVISIIDYRNNRAANTLERQLEQLKVCGYTELAYFIELGKVNHPLNKISHVREEPSSGLATVGRLFDNPKGNNSL</sequence>
<reference evidence="1" key="2">
    <citation type="submission" date="2020-09" db="EMBL/GenBank/DDBJ databases">
        <authorList>
            <person name="Sun Q."/>
            <person name="Zhou Y."/>
        </authorList>
    </citation>
    <scope>NUCLEOTIDE SEQUENCE</scope>
    <source>
        <strain evidence="1">CGMCC 1.10998</strain>
    </source>
</reference>
<accession>A0A916U3G9</accession>
<proteinExistence type="predicted"/>
<dbReference type="EMBL" id="BMED01000001">
    <property type="protein sequence ID" value="GGC58256.1"/>
    <property type="molecule type" value="Genomic_DNA"/>
</dbReference>
<protein>
    <submittedName>
        <fullName evidence="1">Uncharacterized protein</fullName>
    </submittedName>
</protein>
<organism evidence="1 2">
    <name type="scientific">Undibacterium terreum</name>
    <dbReference type="NCBI Taxonomy" id="1224302"/>
    <lineage>
        <taxon>Bacteria</taxon>
        <taxon>Pseudomonadati</taxon>
        <taxon>Pseudomonadota</taxon>
        <taxon>Betaproteobacteria</taxon>
        <taxon>Burkholderiales</taxon>
        <taxon>Oxalobacteraceae</taxon>
        <taxon>Undibacterium</taxon>
    </lineage>
</organism>
<reference evidence="1" key="1">
    <citation type="journal article" date="2014" name="Int. J. Syst. Evol. Microbiol.">
        <title>Complete genome sequence of Corynebacterium casei LMG S-19264T (=DSM 44701T), isolated from a smear-ripened cheese.</title>
        <authorList>
            <consortium name="US DOE Joint Genome Institute (JGI-PGF)"/>
            <person name="Walter F."/>
            <person name="Albersmeier A."/>
            <person name="Kalinowski J."/>
            <person name="Ruckert C."/>
        </authorList>
    </citation>
    <scope>NUCLEOTIDE SEQUENCE</scope>
    <source>
        <strain evidence="1">CGMCC 1.10998</strain>
    </source>
</reference>
<keyword evidence="2" id="KW-1185">Reference proteome</keyword>
<gene>
    <name evidence="1" type="ORF">GCM10011396_01380</name>
</gene>
<dbReference type="RefSeq" id="WP_188564081.1">
    <property type="nucleotide sequence ID" value="NZ_BMED01000001.1"/>
</dbReference>
<name>A0A916U3G9_9BURK</name>
<evidence type="ECO:0000313" key="1">
    <source>
        <dbReference type="EMBL" id="GGC58256.1"/>
    </source>
</evidence>